<dbReference type="AlphaFoldDB" id="A0A9N9J2G8"/>
<dbReference type="GO" id="GO:0004842">
    <property type="term" value="F:ubiquitin-protein transferase activity"/>
    <property type="evidence" value="ECO:0007669"/>
    <property type="project" value="InterPro"/>
</dbReference>
<evidence type="ECO:0000313" key="2">
    <source>
        <dbReference type="Proteomes" id="UP000789396"/>
    </source>
</evidence>
<dbReference type="InterPro" id="IPR031248">
    <property type="entry name" value="RNF213"/>
</dbReference>
<reference evidence="1" key="1">
    <citation type="submission" date="2021-06" db="EMBL/GenBank/DDBJ databases">
        <authorList>
            <person name="Kallberg Y."/>
            <person name="Tangrot J."/>
            <person name="Rosling A."/>
        </authorList>
    </citation>
    <scope>NUCLEOTIDE SEQUENCE</scope>
    <source>
        <strain evidence="1">IN212</strain>
    </source>
</reference>
<dbReference type="OrthoDB" id="2400221at2759"/>
<sequence length="318" mass="37448">GLLAKRYEEHSNLAYQVHPLPDQILDYVWDYGVLKPSDEKIYINIMVKKYLEEERLTSKLFSELLFASQEFIRSHEGAHSVSLRDVKRAITLVKHFHKTLIKRPRPNPRPHRSYPQYPSPLHGMEKEFEEQDLIDTADRLFENNKAWSKRFNFLSFNFKKAKLEALANSYLEYEKKQPIDNFHGLRDYYSLLTPESIKMALARNFGGTNQMDKLYDEHFVNVLKAFNATNQNQIQFSAEDLIKANLKDKNARHLMLIGKSDSIVNILTYKLRYWNEELSERNDLDAIDNVTSWDLEPVVIYGSQFPDDRDDDYQYGVL</sequence>
<dbReference type="PANTHER" id="PTHR22605">
    <property type="entry name" value="RZ-TYPE DOMAIN-CONTAINING PROTEIN"/>
    <property type="match status" value="1"/>
</dbReference>
<feature type="non-terminal residue" evidence="1">
    <location>
        <position position="1"/>
    </location>
</feature>
<protein>
    <submittedName>
        <fullName evidence="1">5403_t:CDS:1</fullName>
    </submittedName>
</protein>
<gene>
    <name evidence="1" type="ORF">RFULGI_LOCUS14294</name>
</gene>
<dbReference type="EMBL" id="CAJVPZ010040999">
    <property type="protein sequence ID" value="CAG8760815.1"/>
    <property type="molecule type" value="Genomic_DNA"/>
</dbReference>
<accession>A0A9N9J2G8</accession>
<name>A0A9N9J2G8_9GLOM</name>
<dbReference type="Proteomes" id="UP000789396">
    <property type="component" value="Unassembled WGS sequence"/>
</dbReference>
<comment type="caution">
    <text evidence="1">The sequence shown here is derived from an EMBL/GenBank/DDBJ whole genome shotgun (WGS) entry which is preliminary data.</text>
</comment>
<feature type="non-terminal residue" evidence="1">
    <location>
        <position position="318"/>
    </location>
</feature>
<keyword evidence="2" id="KW-1185">Reference proteome</keyword>
<organism evidence="1 2">
    <name type="scientific">Racocetra fulgida</name>
    <dbReference type="NCBI Taxonomy" id="60492"/>
    <lineage>
        <taxon>Eukaryota</taxon>
        <taxon>Fungi</taxon>
        <taxon>Fungi incertae sedis</taxon>
        <taxon>Mucoromycota</taxon>
        <taxon>Glomeromycotina</taxon>
        <taxon>Glomeromycetes</taxon>
        <taxon>Diversisporales</taxon>
        <taxon>Gigasporaceae</taxon>
        <taxon>Racocetra</taxon>
    </lineage>
</organism>
<dbReference type="GO" id="GO:0016887">
    <property type="term" value="F:ATP hydrolysis activity"/>
    <property type="evidence" value="ECO:0007669"/>
    <property type="project" value="InterPro"/>
</dbReference>
<dbReference type="PANTHER" id="PTHR22605:SF1">
    <property type="entry name" value="RZ-TYPE DOMAIN-CONTAINING PROTEIN"/>
    <property type="match status" value="1"/>
</dbReference>
<proteinExistence type="predicted"/>
<evidence type="ECO:0000313" key="1">
    <source>
        <dbReference type="EMBL" id="CAG8760815.1"/>
    </source>
</evidence>